<evidence type="ECO:0008006" key="4">
    <source>
        <dbReference type="Google" id="ProtNLM"/>
    </source>
</evidence>
<comment type="caution">
    <text evidence="2">The sequence shown here is derived from an EMBL/GenBank/DDBJ whole genome shotgun (WGS) entry which is preliminary data.</text>
</comment>
<feature type="signal peptide" evidence="1">
    <location>
        <begin position="1"/>
        <end position="20"/>
    </location>
</feature>
<evidence type="ECO:0000313" key="3">
    <source>
        <dbReference type="Proteomes" id="UP000056419"/>
    </source>
</evidence>
<keyword evidence="3" id="KW-1185">Reference proteome</keyword>
<accession>A0A108TBA4</accession>
<dbReference type="Proteomes" id="UP000056419">
    <property type="component" value="Unassembled WGS sequence"/>
</dbReference>
<organism evidence="2 3">
    <name type="scientific">Bacteroides stercoris</name>
    <dbReference type="NCBI Taxonomy" id="46506"/>
    <lineage>
        <taxon>Bacteria</taxon>
        <taxon>Pseudomonadati</taxon>
        <taxon>Bacteroidota</taxon>
        <taxon>Bacteroidia</taxon>
        <taxon>Bacteroidales</taxon>
        <taxon>Bacteroidaceae</taxon>
        <taxon>Bacteroides</taxon>
    </lineage>
</organism>
<gene>
    <name evidence="2" type="ORF">AA415_01013</name>
</gene>
<reference evidence="2 3" key="1">
    <citation type="journal article" date="2016" name="BMC Genomics">
        <title>Type VI secretion systems of human gut Bacteroidales segregate into three genetic architectures, two of which are contained on mobile genetic elements.</title>
        <authorList>
            <person name="Coyne M.J."/>
            <person name="Roelofs K.G."/>
            <person name="Comstock L.E."/>
        </authorList>
    </citation>
    <scope>NUCLEOTIDE SEQUENCE [LARGE SCALE GENOMIC DNA]</scope>
    <source>
        <strain evidence="2 3">CL09T03C01</strain>
    </source>
</reference>
<dbReference type="STRING" id="46506.AA415_01013"/>
<dbReference type="PATRIC" id="fig|46506.5.peg.1088"/>
<name>A0A108TBA4_BACSE</name>
<feature type="chain" id="PRO_5007131048" description="Outer membrane protein beta-barrel domain-containing protein" evidence="1">
    <location>
        <begin position="21"/>
        <end position="292"/>
    </location>
</feature>
<evidence type="ECO:0000256" key="1">
    <source>
        <dbReference type="SAM" id="SignalP"/>
    </source>
</evidence>
<sequence precursor="true">MKKLLIYMVCIIVGMGTVRAQETQEALSQAHDSLRVRTVYVHDTIYIERPAVEAAQPDSSEIIYTKPVGRFDRGIINYRFIPKKKWVGGLTFSYINYDGEDSRMLFSLIKDFDCNFRTISVRPFVGYAFKDNVIVGLKAGYNHTVADLGNISLNIDDDLSFDLKDIRYSEDSYSIALFHRSYVGLDRGKRFGFFNESSLSYNNGSSTFTRGKDEALKRTETTIHEIHLGLNPGVAVFIMENVCAEMSFGVVGFKYRIEKQKNNEGETGKRTASGADFKINLFNINIGITLCL</sequence>
<keyword evidence="1" id="KW-0732">Signal</keyword>
<dbReference type="EMBL" id="LRGC01000003">
    <property type="protein sequence ID" value="KWR56702.1"/>
    <property type="molecule type" value="Genomic_DNA"/>
</dbReference>
<evidence type="ECO:0000313" key="2">
    <source>
        <dbReference type="EMBL" id="KWR56702.1"/>
    </source>
</evidence>
<proteinExistence type="predicted"/>
<dbReference type="AlphaFoldDB" id="A0A108TBA4"/>
<protein>
    <recommendedName>
        <fullName evidence="4">Outer membrane protein beta-barrel domain-containing protein</fullName>
    </recommendedName>
</protein>
<dbReference type="RefSeq" id="WP_060385455.1">
    <property type="nucleotide sequence ID" value="NZ_LRGC01000003.1"/>
</dbReference>